<evidence type="ECO:0008006" key="3">
    <source>
        <dbReference type="Google" id="ProtNLM"/>
    </source>
</evidence>
<evidence type="ECO:0000313" key="2">
    <source>
        <dbReference type="Proteomes" id="UP000290172"/>
    </source>
</evidence>
<dbReference type="Proteomes" id="UP000290172">
    <property type="component" value="Unassembled WGS sequence"/>
</dbReference>
<accession>A0A4Q0YBG9</accession>
<dbReference type="RefSeq" id="WP_128981651.1">
    <property type="nucleotide sequence ID" value="NZ_PDKJ01000008.1"/>
</dbReference>
<gene>
    <name evidence="1" type="ORF">CRV08_09965</name>
</gene>
<comment type="caution">
    <text evidence="1">The sequence shown here is derived from an EMBL/GenBank/DDBJ whole genome shotgun (WGS) entry which is preliminary data.</text>
</comment>
<proteinExistence type="predicted"/>
<evidence type="ECO:0000313" key="1">
    <source>
        <dbReference type="EMBL" id="RXJ67686.1"/>
    </source>
</evidence>
<name>A0A4Q0YBG9_9BACT</name>
<dbReference type="AlphaFoldDB" id="A0A4Q0YBG9"/>
<dbReference type="EMBL" id="PDKJ01000008">
    <property type="protein sequence ID" value="RXJ67686.1"/>
    <property type="molecule type" value="Genomic_DNA"/>
</dbReference>
<sequence length="537" mass="59605">MKKLFFGLIVLIVIVLGAVYALLFTSSGNSFVASIIEKKVNEGQKDVNMKVNDFKLTTSSIAFKATLDENSIINIEGKLDLFAKSVDLAYDINVKDLSKLQNITKQKFNGSFSTKGTIKGDQNLAIVEGKSVLASGDTIYNLKLVNFEPSNIKFSIKNAKIQELLYLVDQPIYASGLLSIDGDIKNAMLPTLDGTILTKISNGLINNSVINKNFNQKLQQQITYKSDVTTNLKGAQAISVVKLDTSLATLNMNSLVYDISSAKLTSDYSLNVADLTKLYDVTQQNMRGKLKVDGNIAQSKDSLSVDGKTSLFDGTVNFNLLNNQFSSKIDAVEIKPLLHMLYYPEIFNSKSNIDIKYNLASKEGTVVGELLNGQFVKNEFSTIINTFAKFDLTREIYEKTELKSDIKDNIINSYINMKSENTTITVPSSTLDTKANTINALIQSKIKEYSFDTTVKGNLSSPKVSVDTSAFVKQKIEKKIDKYKEKLEEKLGGKIKLNQLFNENNKTIEVAPKSAKIQRIHTDQEIAEAFKKMFGQD</sequence>
<protein>
    <recommendedName>
        <fullName evidence="3">AsmA-like C-terminal domain-containing protein</fullName>
    </recommendedName>
</protein>
<organism evidence="1 2">
    <name type="scientific">Halarcobacter ebronensis</name>
    <dbReference type="NCBI Taxonomy" id="1462615"/>
    <lineage>
        <taxon>Bacteria</taxon>
        <taxon>Pseudomonadati</taxon>
        <taxon>Campylobacterota</taxon>
        <taxon>Epsilonproteobacteria</taxon>
        <taxon>Campylobacterales</taxon>
        <taxon>Arcobacteraceae</taxon>
        <taxon>Halarcobacter</taxon>
    </lineage>
</organism>
<reference evidence="1 2" key="1">
    <citation type="submission" date="2017-10" db="EMBL/GenBank/DDBJ databases">
        <title>Genomics of the genus Arcobacter.</title>
        <authorList>
            <person name="Perez-Cataluna A."/>
            <person name="Figueras M.J."/>
        </authorList>
    </citation>
    <scope>NUCLEOTIDE SEQUENCE [LARGE SCALE GENOMIC DNA]</scope>
    <source>
        <strain evidence="1 2">CECT 8993</strain>
    </source>
</reference>